<sequence length="70" mass="7620">MPHFSASTIVLIIIAALLLFGPQRLPELGRAVGRTFRELKSGAKEIVGGDEEPQASSQSRKEIRSDETGR</sequence>
<dbReference type="EMBL" id="JASKHM010000004">
    <property type="protein sequence ID" value="MEQ4482629.1"/>
    <property type="molecule type" value="Genomic_DNA"/>
</dbReference>
<dbReference type="NCBIfam" id="NF011430">
    <property type="entry name" value="PRK14861.1"/>
    <property type="match status" value="1"/>
</dbReference>
<dbReference type="PANTHER" id="PTHR42982">
    <property type="entry name" value="SEC-INDEPENDENT PROTEIN TRANSLOCASE PROTEIN TATA"/>
    <property type="match status" value="1"/>
</dbReference>
<feature type="region of interest" description="Disordered" evidence="8">
    <location>
        <begin position="43"/>
        <end position="70"/>
    </location>
</feature>
<name>A0ABV1KRB5_9BACL</name>
<feature type="compositionally biased region" description="Basic and acidic residues" evidence="8">
    <location>
        <begin position="59"/>
        <end position="70"/>
    </location>
</feature>
<keyword evidence="5" id="KW-1133">Transmembrane helix</keyword>
<dbReference type="PANTHER" id="PTHR42982:SF1">
    <property type="entry name" value="SEC-INDEPENDENT PROTEIN TRANSLOCASE PROTEIN TATA"/>
    <property type="match status" value="1"/>
</dbReference>
<keyword evidence="10" id="KW-1185">Reference proteome</keyword>
<dbReference type="Proteomes" id="UP001493487">
    <property type="component" value="Unassembled WGS sequence"/>
</dbReference>
<keyword evidence="6" id="KW-0811">Translocation</keyword>
<dbReference type="RefSeq" id="WP_232184620.1">
    <property type="nucleotide sequence ID" value="NZ_JAIOAP010000003.1"/>
</dbReference>
<reference evidence="9 10" key="1">
    <citation type="journal article" date="2023" name="Genome Announc.">
        <title>Pan-Genome Analyses of the Genus Cohnella and Proposal of the Novel Species Cohnella silvisoli sp. nov., Isolated from Forest Soil.</title>
        <authorList>
            <person name="Wang C."/>
            <person name="Mao L."/>
            <person name="Bao G."/>
            <person name="Zhu H."/>
        </authorList>
    </citation>
    <scope>NUCLEOTIDE SEQUENCE [LARGE SCALE GENOMIC DNA]</scope>
    <source>
        <strain evidence="9 10">NL03-T5-1</strain>
    </source>
</reference>
<evidence type="ECO:0000256" key="1">
    <source>
        <dbReference type="ARBA" id="ARBA00004167"/>
    </source>
</evidence>
<evidence type="ECO:0000313" key="9">
    <source>
        <dbReference type="EMBL" id="MEQ4482629.1"/>
    </source>
</evidence>
<dbReference type="InterPro" id="IPR003369">
    <property type="entry name" value="TatA/B/E"/>
</dbReference>
<dbReference type="Pfam" id="PF02416">
    <property type="entry name" value="TatA_B_E"/>
    <property type="match status" value="1"/>
</dbReference>
<evidence type="ECO:0000256" key="7">
    <source>
        <dbReference type="ARBA" id="ARBA00023136"/>
    </source>
</evidence>
<protein>
    <submittedName>
        <fullName evidence="9">Twin-arginine translocase TatA/TatE family subunit</fullName>
    </submittedName>
</protein>
<keyword evidence="3" id="KW-0812">Transmembrane</keyword>
<comment type="subcellular location">
    <subcellularLocation>
        <location evidence="1">Membrane</location>
        <topology evidence="1">Single-pass membrane protein</topology>
    </subcellularLocation>
</comment>
<evidence type="ECO:0000256" key="2">
    <source>
        <dbReference type="ARBA" id="ARBA00022448"/>
    </source>
</evidence>
<comment type="caution">
    <text evidence="9">The sequence shown here is derived from an EMBL/GenBank/DDBJ whole genome shotgun (WGS) entry which is preliminary data.</text>
</comment>
<evidence type="ECO:0000256" key="4">
    <source>
        <dbReference type="ARBA" id="ARBA00022927"/>
    </source>
</evidence>
<organism evidence="9 10">
    <name type="scientific">Cohnella silvisoli</name>
    <dbReference type="NCBI Taxonomy" id="2873699"/>
    <lineage>
        <taxon>Bacteria</taxon>
        <taxon>Bacillati</taxon>
        <taxon>Bacillota</taxon>
        <taxon>Bacilli</taxon>
        <taxon>Bacillales</taxon>
        <taxon>Paenibacillaceae</taxon>
        <taxon>Cohnella</taxon>
    </lineage>
</organism>
<accession>A0ABV1KRB5</accession>
<evidence type="ECO:0000256" key="6">
    <source>
        <dbReference type="ARBA" id="ARBA00023010"/>
    </source>
</evidence>
<gene>
    <name evidence="9" type="ORF">QJS35_09500</name>
</gene>
<evidence type="ECO:0000313" key="10">
    <source>
        <dbReference type="Proteomes" id="UP001493487"/>
    </source>
</evidence>
<dbReference type="Gene3D" id="1.20.5.3310">
    <property type="match status" value="1"/>
</dbReference>
<evidence type="ECO:0000256" key="3">
    <source>
        <dbReference type="ARBA" id="ARBA00022692"/>
    </source>
</evidence>
<keyword evidence="2" id="KW-0813">Transport</keyword>
<keyword evidence="4" id="KW-0653">Protein transport</keyword>
<evidence type="ECO:0000256" key="8">
    <source>
        <dbReference type="SAM" id="MobiDB-lite"/>
    </source>
</evidence>
<evidence type="ECO:0000256" key="5">
    <source>
        <dbReference type="ARBA" id="ARBA00022989"/>
    </source>
</evidence>
<proteinExistence type="predicted"/>
<keyword evidence="7" id="KW-0472">Membrane</keyword>